<sequence>MNPSPNLKSGDRVTSHHDEQSRRLNRHDEDQTLATLNEQEGIHQNADFMRQILEELQRINSSNDLRVNQSAMRNMDGSRLKDVGAAYAVVAVFIASIDVGLLTYAHDYFSDRPDGTPVQASDSAINILWFLSIIFAGIAAMQFAVMQVFSSAAPSSHTENTTAAGTQDVSDIEKGRNDTSACSDAGTCEARTRNPVQRARQRFVELHSAGVTAIVLLMLSMMTLFTGILIFVWSDQPKAVGIIVTVFFGLTWILPKIPSSFFLSTASLLGL</sequence>
<evidence type="ECO:0000313" key="3">
    <source>
        <dbReference type="EMBL" id="KLO19421.1"/>
    </source>
</evidence>
<evidence type="ECO:0000256" key="2">
    <source>
        <dbReference type="SAM" id="Phobius"/>
    </source>
</evidence>
<dbReference type="InParanoid" id="A0A0H2SQU5"/>
<feature type="transmembrane region" description="Helical" evidence="2">
    <location>
        <begin position="208"/>
        <end position="233"/>
    </location>
</feature>
<dbReference type="Proteomes" id="UP000053477">
    <property type="component" value="Unassembled WGS sequence"/>
</dbReference>
<proteinExistence type="predicted"/>
<keyword evidence="2" id="KW-0812">Transmembrane</keyword>
<protein>
    <recommendedName>
        <fullName evidence="5">PGG domain-containing protein</fullName>
    </recommendedName>
</protein>
<dbReference type="EMBL" id="KQ085886">
    <property type="protein sequence ID" value="KLO19421.1"/>
    <property type="molecule type" value="Genomic_DNA"/>
</dbReference>
<dbReference type="AlphaFoldDB" id="A0A0H2SQU5"/>
<feature type="region of interest" description="Disordered" evidence="1">
    <location>
        <begin position="1"/>
        <end position="30"/>
    </location>
</feature>
<keyword evidence="4" id="KW-1185">Reference proteome</keyword>
<feature type="transmembrane region" description="Helical" evidence="2">
    <location>
        <begin position="239"/>
        <end position="255"/>
    </location>
</feature>
<organism evidence="3 4">
    <name type="scientific">Schizopora paradoxa</name>
    <dbReference type="NCBI Taxonomy" id="27342"/>
    <lineage>
        <taxon>Eukaryota</taxon>
        <taxon>Fungi</taxon>
        <taxon>Dikarya</taxon>
        <taxon>Basidiomycota</taxon>
        <taxon>Agaricomycotina</taxon>
        <taxon>Agaricomycetes</taxon>
        <taxon>Hymenochaetales</taxon>
        <taxon>Schizoporaceae</taxon>
        <taxon>Schizopora</taxon>
    </lineage>
</organism>
<evidence type="ECO:0008006" key="5">
    <source>
        <dbReference type="Google" id="ProtNLM"/>
    </source>
</evidence>
<feature type="transmembrane region" description="Helical" evidence="2">
    <location>
        <begin position="83"/>
        <end position="104"/>
    </location>
</feature>
<dbReference type="OrthoDB" id="10518539at2759"/>
<keyword evidence="2" id="KW-0472">Membrane</keyword>
<reference evidence="3 4" key="1">
    <citation type="submission" date="2015-04" db="EMBL/GenBank/DDBJ databases">
        <title>Complete genome sequence of Schizopora paradoxa KUC8140, a cosmopolitan wood degrader in East Asia.</title>
        <authorList>
            <consortium name="DOE Joint Genome Institute"/>
            <person name="Min B."/>
            <person name="Park H."/>
            <person name="Jang Y."/>
            <person name="Kim J.-J."/>
            <person name="Kim K.H."/>
            <person name="Pangilinan J."/>
            <person name="Lipzen A."/>
            <person name="Riley R."/>
            <person name="Grigoriev I.V."/>
            <person name="Spatafora J.W."/>
            <person name="Choi I.-G."/>
        </authorList>
    </citation>
    <scope>NUCLEOTIDE SEQUENCE [LARGE SCALE GENOMIC DNA]</scope>
    <source>
        <strain evidence="3 4">KUC8140</strain>
    </source>
</reference>
<accession>A0A0H2SQU5</accession>
<feature type="transmembrane region" description="Helical" evidence="2">
    <location>
        <begin position="124"/>
        <end position="145"/>
    </location>
</feature>
<name>A0A0H2SQU5_9AGAM</name>
<keyword evidence="2" id="KW-1133">Transmembrane helix</keyword>
<evidence type="ECO:0000313" key="4">
    <source>
        <dbReference type="Proteomes" id="UP000053477"/>
    </source>
</evidence>
<evidence type="ECO:0000256" key="1">
    <source>
        <dbReference type="SAM" id="MobiDB-lite"/>
    </source>
</evidence>
<feature type="compositionally biased region" description="Basic and acidic residues" evidence="1">
    <location>
        <begin position="9"/>
        <end position="30"/>
    </location>
</feature>
<gene>
    <name evidence="3" type="ORF">SCHPADRAFT_61032</name>
</gene>
<feature type="region of interest" description="Disordered" evidence="1">
    <location>
        <begin position="155"/>
        <end position="186"/>
    </location>
</feature>
<feature type="compositionally biased region" description="Polar residues" evidence="1">
    <location>
        <begin position="155"/>
        <end position="169"/>
    </location>
</feature>